<organism evidence="1 2">
    <name type="scientific">Sphingobacterium multivorum</name>
    <dbReference type="NCBI Taxonomy" id="28454"/>
    <lineage>
        <taxon>Bacteria</taxon>
        <taxon>Pseudomonadati</taxon>
        <taxon>Bacteroidota</taxon>
        <taxon>Sphingobacteriia</taxon>
        <taxon>Sphingobacteriales</taxon>
        <taxon>Sphingobacteriaceae</taxon>
        <taxon>Sphingobacterium</taxon>
    </lineage>
</organism>
<evidence type="ECO:0000313" key="1">
    <source>
        <dbReference type="EMBL" id="SPZ92220.1"/>
    </source>
</evidence>
<dbReference type="AlphaFoldDB" id="A0A2X2LRW6"/>
<sequence>METFILYLVGVIGSTATYYVNTKFHQGAVRSSALLTLFVAGFLHFFPQSVSPYLAQYIPPIFIGASFIGMVSKSQLSTYFGLALAGIIFTTILLNTSKFFTGYGGALGTSACIALLVVLSIPYFKSPRKMTVGFLQLRKTILKKQGKVSKRRVDLFK</sequence>
<dbReference type="RefSeq" id="WP_070563707.1">
    <property type="nucleotide sequence ID" value="NZ_CP069793.1"/>
</dbReference>
<accession>A0A2X2LRW6</accession>
<dbReference type="Proteomes" id="UP000251241">
    <property type="component" value="Unassembled WGS sequence"/>
</dbReference>
<proteinExistence type="predicted"/>
<dbReference type="GeneID" id="97181983"/>
<name>A0A2X2LRW6_SPHMU</name>
<dbReference type="EMBL" id="UAUU01000011">
    <property type="protein sequence ID" value="SPZ92220.1"/>
    <property type="molecule type" value="Genomic_DNA"/>
</dbReference>
<reference evidence="1 2" key="1">
    <citation type="submission" date="2018-06" db="EMBL/GenBank/DDBJ databases">
        <authorList>
            <consortium name="Pathogen Informatics"/>
            <person name="Doyle S."/>
        </authorList>
    </citation>
    <scope>NUCLEOTIDE SEQUENCE [LARGE SCALE GENOMIC DNA]</scope>
    <source>
        <strain evidence="1 2">NCTC11343</strain>
    </source>
</reference>
<evidence type="ECO:0000313" key="2">
    <source>
        <dbReference type="Proteomes" id="UP000251241"/>
    </source>
</evidence>
<protein>
    <submittedName>
        <fullName evidence="1">Uncharacterized protein</fullName>
    </submittedName>
</protein>
<gene>
    <name evidence="1" type="ORF">NCTC11343_04276</name>
</gene>